<accession>A0AAD9QK41</accession>
<reference evidence="1" key="1">
    <citation type="journal article" date="2023" name="G3 (Bethesda)">
        <title>Whole genome assembly and annotation of the endangered Caribbean coral Acropora cervicornis.</title>
        <authorList>
            <person name="Selwyn J.D."/>
            <person name="Vollmer S.V."/>
        </authorList>
    </citation>
    <scope>NUCLEOTIDE SEQUENCE</scope>
    <source>
        <strain evidence="1">K2</strain>
    </source>
</reference>
<dbReference type="AlphaFoldDB" id="A0AAD9QK41"/>
<keyword evidence="2" id="KW-1185">Reference proteome</keyword>
<reference evidence="1" key="2">
    <citation type="journal article" date="2023" name="Science">
        <title>Genomic signatures of disease resistance in endangered staghorn corals.</title>
        <authorList>
            <person name="Vollmer S.V."/>
            <person name="Selwyn J.D."/>
            <person name="Despard B.A."/>
            <person name="Roesel C.L."/>
        </authorList>
    </citation>
    <scope>NUCLEOTIDE SEQUENCE</scope>
    <source>
        <strain evidence="1">K2</strain>
    </source>
</reference>
<gene>
    <name evidence="1" type="ORF">P5673_014335</name>
</gene>
<sequence length="225" mass="25822">MESDDDTEELLLFKSIFIKTEEETRPIAGAVKTEGNDHELIEILSSPEGSPEKKRTSFRRGKDFDQLMIVPFSLYNTRYLGKRSAVNHTELRKQSNFCSGWVPVVLQSDPKAPCIHAQDKKKVLLVFWQDRWIEMRIMFSRVWLMRVCALCTLLPHTSCFQKADKNDSIPDSALLSETECIIYGEKGKEINLTPLEGTDGKPRFVHRTFLLKSIENIKSKSSLPK</sequence>
<evidence type="ECO:0000313" key="2">
    <source>
        <dbReference type="Proteomes" id="UP001249851"/>
    </source>
</evidence>
<name>A0AAD9QK41_ACRCE</name>
<proteinExistence type="predicted"/>
<protein>
    <submittedName>
        <fullName evidence="1">Uncharacterized protein</fullName>
    </submittedName>
</protein>
<dbReference type="Proteomes" id="UP001249851">
    <property type="component" value="Unassembled WGS sequence"/>
</dbReference>
<dbReference type="EMBL" id="JARQWQ010000028">
    <property type="protein sequence ID" value="KAK2562644.1"/>
    <property type="molecule type" value="Genomic_DNA"/>
</dbReference>
<comment type="caution">
    <text evidence="1">The sequence shown here is derived from an EMBL/GenBank/DDBJ whole genome shotgun (WGS) entry which is preliminary data.</text>
</comment>
<evidence type="ECO:0000313" key="1">
    <source>
        <dbReference type="EMBL" id="KAK2562644.1"/>
    </source>
</evidence>
<organism evidence="1 2">
    <name type="scientific">Acropora cervicornis</name>
    <name type="common">Staghorn coral</name>
    <dbReference type="NCBI Taxonomy" id="6130"/>
    <lineage>
        <taxon>Eukaryota</taxon>
        <taxon>Metazoa</taxon>
        <taxon>Cnidaria</taxon>
        <taxon>Anthozoa</taxon>
        <taxon>Hexacorallia</taxon>
        <taxon>Scleractinia</taxon>
        <taxon>Astrocoeniina</taxon>
        <taxon>Acroporidae</taxon>
        <taxon>Acropora</taxon>
    </lineage>
</organism>